<dbReference type="Proteomes" id="UP000585474">
    <property type="component" value="Unassembled WGS sequence"/>
</dbReference>
<evidence type="ECO:0000313" key="2">
    <source>
        <dbReference type="EMBL" id="GFS31375.1"/>
    </source>
</evidence>
<sequence length="282" mass="31202">MHGVWDQLALSEPEWSCIIDIEKFTTYRDGQCLILFLMTLKDDFEPVHASLLYQNPLPTLEDAISELLSEETRLRSLKNHQLHNILTTPQGRHSTTNSCSYCHSTNHNPNCQPHDARPRGGQHKSNNRYRSSAYSSSIAVVTAESSSTAEPSIAFSLQDLEAIVKQVLSTSGTPSTVLSITSGSTDGVNSWDQPKKWSPIRAHSSPHSYSESFSYSDRCIHYHFYGPFEEPASPGDPAPISSDTPVFFTTASPAAPTLAPLEHSTNSLPDTFLFYLSVNLLE</sequence>
<organism evidence="2 3">
    <name type="scientific">Actinidia rufa</name>
    <dbReference type="NCBI Taxonomy" id="165716"/>
    <lineage>
        <taxon>Eukaryota</taxon>
        <taxon>Viridiplantae</taxon>
        <taxon>Streptophyta</taxon>
        <taxon>Embryophyta</taxon>
        <taxon>Tracheophyta</taxon>
        <taxon>Spermatophyta</taxon>
        <taxon>Magnoliopsida</taxon>
        <taxon>eudicotyledons</taxon>
        <taxon>Gunneridae</taxon>
        <taxon>Pentapetalae</taxon>
        <taxon>asterids</taxon>
        <taxon>Ericales</taxon>
        <taxon>Actinidiaceae</taxon>
        <taxon>Actinidia</taxon>
    </lineage>
</organism>
<name>A0A7J0DB12_9ERIC</name>
<evidence type="ECO:0000313" key="3">
    <source>
        <dbReference type="Proteomes" id="UP000585474"/>
    </source>
</evidence>
<evidence type="ECO:0000256" key="1">
    <source>
        <dbReference type="SAM" id="MobiDB-lite"/>
    </source>
</evidence>
<keyword evidence="3" id="KW-1185">Reference proteome</keyword>
<proteinExistence type="predicted"/>
<protein>
    <submittedName>
        <fullName evidence="2">Uncharacterized protein</fullName>
    </submittedName>
</protein>
<gene>
    <name evidence="2" type="ORF">Acr_00g0016960</name>
</gene>
<dbReference type="PANTHER" id="PTHR34222:SF100">
    <property type="entry name" value="CCHC-TYPE DOMAIN-CONTAINING PROTEIN"/>
    <property type="match status" value="1"/>
</dbReference>
<accession>A0A7J0DB12</accession>
<feature type="region of interest" description="Disordered" evidence="1">
    <location>
        <begin position="110"/>
        <end position="129"/>
    </location>
</feature>
<reference evidence="3" key="1">
    <citation type="submission" date="2019-07" db="EMBL/GenBank/DDBJ databases">
        <title>De Novo Assembly of kiwifruit Actinidia rufa.</title>
        <authorList>
            <person name="Sugita-Konishi S."/>
            <person name="Sato K."/>
            <person name="Mori E."/>
            <person name="Abe Y."/>
            <person name="Kisaki G."/>
            <person name="Hamano K."/>
            <person name="Suezawa K."/>
            <person name="Otani M."/>
            <person name="Fukuda T."/>
            <person name="Manabe T."/>
            <person name="Gomi K."/>
            <person name="Tabuchi M."/>
            <person name="Akimitsu K."/>
            <person name="Kataoka I."/>
        </authorList>
    </citation>
    <scope>NUCLEOTIDE SEQUENCE [LARGE SCALE GENOMIC DNA]</scope>
    <source>
        <strain evidence="3">cv. Fuchu</strain>
    </source>
</reference>
<dbReference type="EMBL" id="BJWL01000144">
    <property type="protein sequence ID" value="GFS31375.1"/>
    <property type="molecule type" value="Genomic_DNA"/>
</dbReference>
<dbReference type="AlphaFoldDB" id="A0A7J0DB12"/>
<dbReference type="OrthoDB" id="1743711at2759"/>
<comment type="caution">
    <text evidence="2">The sequence shown here is derived from an EMBL/GenBank/DDBJ whole genome shotgun (WGS) entry which is preliminary data.</text>
</comment>
<dbReference type="PANTHER" id="PTHR34222">
    <property type="entry name" value="GAG_PRE-INTEGRS DOMAIN-CONTAINING PROTEIN"/>
    <property type="match status" value="1"/>
</dbReference>